<proteinExistence type="predicted"/>
<accession>A0A7X5XAR0</accession>
<dbReference type="Pfam" id="PF13936">
    <property type="entry name" value="HTH_38"/>
    <property type="match status" value="1"/>
</dbReference>
<dbReference type="EMBL" id="JAALLH010000002">
    <property type="protein sequence ID" value="NIY69781.1"/>
    <property type="molecule type" value="Genomic_DNA"/>
</dbReference>
<evidence type="ECO:0000313" key="3">
    <source>
        <dbReference type="EMBL" id="NIY69781.1"/>
    </source>
</evidence>
<feature type="domain" description="Transposase IS30-like HTH" evidence="2">
    <location>
        <begin position="6"/>
        <end position="39"/>
    </location>
</feature>
<dbReference type="RefSeq" id="WP_167504885.1">
    <property type="nucleotide sequence ID" value="NZ_JAALLH010000002.1"/>
</dbReference>
<sequence length="171" mass="18402">MARPIDDNDREQVRELHAQRKSRNEIARAIGRSPSTVSKIAAAFEPPLVFDRAAEVVVATEVRRADLAARRTALALALQSDAEQLHAQPWAPTVYDEFAGKEGTWQQVDLDRPRFADQRQIMSATATAIQQSLKLAPAEGGEGVEQVKSMLGALGEALTQAADDDGGAEGG</sequence>
<evidence type="ECO:0000256" key="1">
    <source>
        <dbReference type="SAM" id="MobiDB-lite"/>
    </source>
</evidence>
<dbReference type="SUPFAM" id="SSF46689">
    <property type="entry name" value="Homeodomain-like"/>
    <property type="match status" value="1"/>
</dbReference>
<reference evidence="3 4" key="1">
    <citation type="submission" date="2020-02" db="EMBL/GenBank/DDBJ databases">
        <title>Streptomyces malaysiensis DSM14702 (JHCC583434, PFL_A843) Genome sequencing and assembly.</title>
        <authorList>
            <person name="Samborskyy M."/>
        </authorList>
    </citation>
    <scope>NUCLEOTIDE SEQUENCE [LARGE SCALE GENOMIC DNA]</scope>
    <source>
        <strain evidence="3 4">DSM 14702</strain>
    </source>
</reference>
<comment type="caution">
    <text evidence="3">The sequence shown here is derived from an EMBL/GenBank/DDBJ whole genome shotgun (WGS) entry which is preliminary data.</text>
</comment>
<protein>
    <recommendedName>
        <fullName evidence="2">Transposase IS30-like HTH domain-containing protein</fullName>
    </recommendedName>
</protein>
<name>A0A7X5XAR0_STRMQ</name>
<dbReference type="InterPro" id="IPR025246">
    <property type="entry name" value="IS30-like_HTH"/>
</dbReference>
<organism evidence="3 4">
    <name type="scientific">Streptomyces malaysiensis</name>
    <dbReference type="NCBI Taxonomy" id="92644"/>
    <lineage>
        <taxon>Bacteria</taxon>
        <taxon>Bacillati</taxon>
        <taxon>Actinomycetota</taxon>
        <taxon>Actinomycetes</taxon>
        <taxon>Kitasatosporales</taxon>
        <taxon>Streptomycetaceae</taxon>
        <taxon>Streptomyces</taxon>
        <taxon>Streptomyces violaceusniger group</taxon>
    </lineage>
</organism>
<dbReference type="InterPro" id="IPR009057">
    <property type="entry name" value="Homeodomain-like_sf"/>
</dbReference>
<gene>
    <name evidence="3" type="ORF">SMALB_7905</name>
</gene>
<evidence type="ECO:0000259" key="2">
    <source>
        <dbReference type="Pfam" id="PF13936"/>
    </source>
</evidence>
<dbReference type="Proteomes" id="UP000536624">
    <property type="component" value="Unassembled WGS sequence"/>
</dbReference>
<evidence type="ECO:0000313" key="4">
    <source>
        <dbReference type="Proteomes" id="UP000536624"/>
    </source>
</evidence>
<feature type="region of interest" description="Disordered" evidence="1">
    <location>
        <begin position="1"/>
        <end position="24"/>
    </location>
</feature>
<dbReference type="AlphaFoldDB" id="A0A7X5XAR0"/>